<proteinExistence type="predicted"/>
<dbReference type="CDD" id="cd00082">
    <property type="entry name" value="HisKA"/>
    <property type="match status" value="1"/>
</dbReference>
<dbReference type="InterPro" id="IPR036097">
    <property type="entry name" value="HisK_dim/P_sf"/>
</dbReference>
<dbReference type="AlphaFoldDB" id="A0AAE3QJG9"/>
<keyword evidence="4" id="KW-0175">Coiled coil</keyword>
<keyword evidence="3" id="KW-0597">Phosphoprotein</keyword>
<dbReference type="PANTHER" id="PTHR43547">
    <property type="entry name" value="TWO-COMPONENT HISTIDINE KINASE"/>
    <property type="match status" value="1"/>
</dbReference>
<evidence type="ECO:0000256" key="2">
    <source>
        <dbReference type="ARBA" id="ARBA00012438"/>
    </source>
</evidence>
<dbReference type="Gene3D" id="2.60.40.10">
    <property type="entry name" value="Immunoglobulins"/>
    <property type="match status" value="1"/>
</dbReference>
<dbReference type="GO" id="GO:0000155">
    <property type="term" value="F:phosphorelay sensor kinase activity"/>
    <property type="evidence" value="ECO:0007669"/>
    <property type="project" value="InterPro"/>
</dbReference>
<dbReference type="Pfam" id="PF07495">
    <property type="entry name" value="Y_Y_Y"/>
    <property type="match status" value="1"/>
</dbReference>
<evidence type="ECO:0000259" key="5">
    <source>
        <dbReference type="PROSITE" id="PS50109"/>
    </source>
</evidence>
<dbReference type="SUPFAM" id="SSF101898">
    <property type="entry name" value="NHL repeat"/>
    <property type="match status" value="1"/>
</dbReference>
<feature type="coiled-coil region" evidence="4">
    <location>
        <begin position="814"/>
        <end position="862"/>
    </location>
</feature>
<dbReference type="Gene3D" id="1.10.287.130">
    <property type="match status" value="1"/>
</dbReference>
<evidence type="ECO:0000313" key="7">
    <source>
        <dbReference type="Proteomes" id="UP001241110"/>
    </source>
</evidence>
<evidence type="ECO:0000256" key="3">
    <source>
        <dbReference type="ARBA" id="ARBA00022553"/>
    </source>
</evidence>
<evidence type="ECO:0000256" key="1">
    <source>
        <dbReference type="ARBA" id="ARBA00000085"/>
    </source>
</evidence>
<feature type="domain" description="Histidine kinase" evidence="5">
    <location>
        <begin position="894"/>
        <end position="1105"/>
    </location>
</feature>
<accession>A0AAE3QJG9</accession>
<sequence>MQTGFSQISELSFRNLSTKQGLSNKDVHAILQDSKGFIWFATKDGLNIYNGYTIQVIQNTPKDNESLPSNDVRALAEDNEGYIWVGTYDNGLIRLNPQTRKGVIYSTATDKALTSNTIFDIHKDRNGNIWIATFGGGLVKFDVKTQKLASYQSDPGNVNGLKSSNIITIHEDKHGDLWLGTFGGGLCKFEVQKQKFSTYLNQENTDIYAIEEDREGYLWLGTYGKGLARFDKQTGKVQYFSTQTVKGLGSDFIRAIKEDNTGILWIGTEKGGGLSSFDPVRNKFNTYKQNPIQSASLSGNDINTLLLDKLGILWIGTEGTGVDQFDTQNAVFKSYISGAGTTPKFTDGAITAIYEDKAQLVWIGGTFADGLAVYAYDRLQDVYTCYKLPVTNELMGFDYTITAIAEDDIGNIWIGTAENGVYRYNKHLKTFRSFTSSNSQLSSNGIEVLYKDRKGIVWIGTYEGGLCKFDPYHETIHTYTHDPKNPASIAGNTIKVIYDDENGNLWLGTKQNGLSVFSLAHNTFTNYQVQRNSLRSLPGNSIRAIAESNGQIWIGTDAGICQFNSQSNTFKRVNAQNGLPENNVCGMLSDKNGDLWISTFSKGLVRFTPKTNKFRYFTTEEGLYSNEFQQWAAHKNYDGELFFGGSRHFISFNPDKVFENPYIAPIYLTSFTLFDKKKEFAKPLYDLSVINLDYKDNFFEFEFASLNYLNPEKNSYAFMMEGVDKDWKSVGSRRLASYTNLDPGSYTFKVKAADKYNQWNNTWASIHVVIHPAWYQTWWARISGIALVLGSILLYYRSRIRFFQKQKQILEGLVQQRTAELVQKNAEIENQKNNIEEKNIKLTEAKELIEQINEELRAINNDLEYRVEQRTHQLKVANESLLKSNQELDMFIYRASHDIKGPLASLSGLCKVAGMDVEDPKAKDYFSLLDKTCDKANHTLVRILKMYDIRNAEIYNEPVSLVNTIERLASEIKARPAYSNTQFELITTADWQVVSDKSLLSIVLHNLIENAFQYQQDPNNPYVKVYLEEVDDTIQIEIHDNGMGILENLRNKLFTMFFRGTVNSSGTGLGLYISKLALERLGGSVQFVTGFDKETVFRIVIPKLPVASELALILPSEAEVAPAAE</sequence>
<dbReference type="Proteomes" id="UP001241110">
    <property type="component" value="Unassembled WGS sequence"/>
</dbReference>
<evidence type="ECO:0000313" key="6">
    <source>
        <dbReference type="EMBL" id="MDJ1480487.1"/>
    </source>
</evidence>
<dbReference type="SUPFAM" id="SSF63829">
    <property type="entry name" value="Calcium-dependent phosphotriesterase"/>
    <property type="match status" value="2"/>
</dbReference>
<dbReference type="EMBL" id="JASJOS010000003">
    <property type="protein sequence ID" value="MDJ1480487.1"/>
    <property type="molecule type" value="Genomic_DNA"/>
</dbReference>
<dbReference type="InterPro" id="IPR011123">
    <property type="entry name" value="Y_Y_Y"/>
</dbReference>
<dbReference type="PRINTS" id="PR00344">
    <property type="entry name" value="BCTRLSENSOR"/>
</dbReference>
<reference evidence="6" key="1">
    <citation type="submission" date="2023-05" db="EMBL/GenBank/DDBJ databases">
        <authorList>
            <person name="Zhang X."/>
        </authorList>
    </citation>
    <scope>NUCLEOTIDE SEQUENCE</scope>
    <source>
        <strain evidence="6">YF14B1</strain>
    </source>
</reference>
<dbReference type="RefSeq" id="WP_313977204.1">
    <property type="nucleotide sequence ID" value="NZ_JASJOS010000003.1"/>
</dbReference>
<dbReference type="InterPro" id="IPR003661">
    <property type="entry name" value="HisK_dim/P_dom"/>
</dbReference>
<dbReference type="InterPro" id="IPR015943">
    <property type="entry name" value="WD40/YVTN_repeat-like_dom_sf"/>
</dbReference>
<dbReference type="EC" id="2.7.13.3" evidence="2"/>
<dbReference type="Gene3D" id="3.30.565.10">
    <property type="entry name" value="Histidine kinase-like ATPase, C-terminal domain"/>
    <property type="match status" value="1"/>
</dbReference>
<dbReference type="SUPFAM" id="SSF55874">
    <property type="entry name" value="ATPase domain of HSP90 chaperone/DNA topoisomerase II/histidine kinase"/>
    <property type="match status" value="1"/>
</dbReference>
<dbReference type="InterPro" id="IPR011110">
    <property type="entry name" value="Reg_prop"/>
</dbReference>
<dbReference type="PANTHER" id="PTHR43547:SF2">
    <property type="entry name" value="HYBRID SIGNAL TRANSDUCTION HISTIDINE KINASE C"/>
    <property type="match status" value="1"/>
</dbReference>
<dbReference type="InterPro" id="IPR013783">
    <property type="entry name" value="Ig-like_fold"/>
</dbReference>
<protein>
    <recommendedName>
        <fullName evidence="2">histidine kinase</fullName>
        <ecNumber evidence="2">2.7.13.3</ecNumber>
    </recommendedName>
</protein>
<evidence type="ECO:0000256" key="4">
    <source>
        <dbReference type="SAM" id="Coils"/>
    </source>
</evidence>
<gene>
    <name evidence="6" type="ORF">QNI16_08325</name>
</gene>
<dbReference type="InterPro" id="IPR004358">
    <property type="entry name" value="Sig_transdc_His_kin-like_C"/>
</dbReference>
<comment type="catalytic activity">
    <reaction evidence="1">
        <text>ATP + protein L-histidine = ADP + protein N-phospho-L-histidine.</text>
        <dbReference type="EC" id="2.7.13.3"/>
    </reaction>
</comment>
<dbReference type="PROSITE" id="PS50109">
    <property type="entry name" value="HIS_KIN"/>
    <property type="match status" value="1"/>
</dbReference>
<dbReference type="Pfam" id="PF02518">
    <property type="entry name" value="HATPase_c"/>
    <property type="match status" value="1"/>
</dbReference>
<dbReference type="SMART" id="SM00387">
    <property type="entry name" value="HATPase_c"/>
    <property type="match status" value="1"/>
</dbReference>
<dbReference type="Gene3D" id="2.130.10.10">
    <property type="entry name" value="YVTN repeat-like/Quinoprotein amine dehydrogenase"/>
    <property type="match status" value="3"/>
</dbReference>
<dbReference type="InterPro" id="IPR005467">
    <property type="entry name" value="His_kinase_dom"/>
</dbReference>
<comment type="caution">
    <text evidence="6">The sequence shown here is derived from an EMBL/GenBank/DDBJ whole genome shotgun (WGS) entry which is preliminary data.</text>
</comment>
<dbReference type="InterPro" id="IPR003594">
    <property type="entry name" value="HATPase_dom"/>
</dbReference>
<dbReference type="Pfam" id="PF07494">
    <property type="entry name" value="Reg_prop"/>
    <property type="match status" value="12"/>
</dbReference>
<organism evidence="6 7">
    <name type="scientific">Xanthocytophaga flava</name>
    <dbReference type="NCBI Taxonomy" id="3048013"/>
    <lineage>
        <taxon>Bacteria</taxon>
        <taxon>Pseudomonadati</taxon>
        <taxon>Bacteroidota</taxon>
        <taxon>Cytophagia</taxon>
        <taxon>Cytophagales</taxon>
        <taxon>Rhodocytophagaceae</taxon>
        <taxon>Xanthocytophaga</taxon>
    </lineage>
</organism>
<dbReference type="SUPFAM" id="SSF47384">
    <property type="entry name" value="Homodimeric domain of signal transducing histidine kinase"/>
    <property type="match status" value="1"/>
</dbReference>
<name>A0AAE3QJG9_9BACT</name>
<dbReference type="InterPro" id="IPR036890">
    <property type="entry name" value="HATPase_C_sf"/>
</dbReference>